<gene>
    <name evidence="2" type="ORF">pFRL3_413</name>
</gene>
<dbReference type="RefSeq" id="WP_024126571.1">
    <property type="nucleotide sequence ID" value="NC_023283.1"/>
</dbReference>
<name>V9Z0T6_9ACTN</name>
<reference evidence="2" key="1">
    <citation type="submission" date="2013-09" db="EMBL/GenBank/DDBJ databases">
        <title>Complete nucleotide sequence of Streptomyces linear plasmid pFRL3.</title>
        <authorList>
            <person name="Chen Z."/>
            <person name="Fang P."/>
            <person name="Qin Z."/>
        </authorList>
    </citation>
    <scope>NUCLEOTIDE SEQUENCE</scope>
    <source>
        <plasmid evidence="2">pFRL3</plasmid>
    </source>
</reference>
<keyword evidence="1" id="KW-0472">Membrane</keyword>
<geneLocation type="plasmid" evidence="2">
    <name>pFRL3</name>
</geneLocation>
<keyword evidence="2" id="KW-0614">Plasmid</keyword>
<sequence length="105" mass="10535">MDLSSGGPYYAATVLALATALAVLISALSGHHQGNPTAGLPILLLGLFAAEGPTCYRAFADGDSDVDLTGSVMGGLLGFGVGTVAGLIIVVLLVAHWARRNAGEQ</sequence>
<proteinExistence type="predicted"/>
<keyword evidence="1" id="KW-0812">Transmembrane</keyword>
<feature type="transmembrane region" description="Helical" evidence="1">
    <location>
        <begin position="6"/>
        <end position="28"/>
    </location>
</feature>
<evidence type="ECO:0000313" key="2">
    <source>
        <dbReference type="EMBL" id="AHE39190.1"/>
    </source>
</evidence>
<accession>V9Z0T6</accession>
<organism evidence="2">
    <name type="scientific">Streptomyces sp. FR1</name>
    <dbReference type="NCBI Taxonomy" id="349971"/>
    <lineage>
        <taxon>Bacteria</taxon>
        <taxon>Bacillati</taxon>
        <taxon>Actinomycetota</taxon>
        <taxon>Actinomycetes</taxon>
        <taxon>Kitasatosporales</taxon>
        <taxon>Streptomycetaceae</taxon>
        <taxon>Streptomyces</taxon>
    </lineage>
</organism>
<keyword evidence="1" id="KW-1133">Transmembrane helix</keyword>
<protein>
    <submittedName>
        <fullName evidence="2">Uncharacterized protein</fullName>
    </submittedName>
</protein>
<feature type="transmembrane region" description="Helical" evidence="1">
    <location>
        <begin position="71"/>
        <end position="95"/>
    </location>
</feature>
<evidence type="ECO:0000256" key="1">
    <source>
        <dbReference type="SAM" id="Phobius"/>
    </source>
</evidence>
<dbReference type="AlphaFoldDB" id="V9Z0T6"/>
<feature type="transmembrane region" description="Helical" evidence="1">
    <location>
        <begin position="40"/>
        <end position="59"/>
    </location>
</feature>
<dbReference type="EMBL" id="KF602048">
    <property type="protein sequence ID" value="AHE39190.1"/>
    <property type="molecule type" value="Genomic_DNA"/>
</dbReference>